<name>A0A1T3CXR1_9HYPO</name>
<dbReference type="EMBL" id="LVVK01000004">
    <property type="protein sequence ID" value="OPB45890.1"/>
    <property type="molecule type" value="Genomic_DNA"/>
</dbReference>
<reference evidence="1 2" key="1">
    <citation type="submission" date="2016-04" db="EMBL/GenBank/DDBJ databases">
        <title>Multiple horizontal gene transfer events from other fungi enriched the ability of the initially mycotrophic fungus Trichoderma (Ascomycota) to feed on dead plant biomass.</title>
        <authorList>
            <person name="Atanasova L."/>
            <person name="Chenthamara K."/>
            <person name="Zhang J."/>
            <person name="Grujic M."/>
            <person name="Henrissat B."/>
            <person name="Kuo A."/>
            <person name="Aertz A."/>
            <person name="Salamov A."/>
            <person name="Lipzen A."/>
            <person name="Labutti K."/>
            <person name="Barry K."/>
            <person name="Miao Y."/>
            <person name="Rahimi M.J."/>
            <person name="Shen Q."/>
            <person name="Grigoriev I.V."/>
            <person name="Kubicek C.P."/>
            <person name="Druzhinina I.S."/>
        </authorList>
    </citation>
    <scope>NUCLEOTIDE SEQUENCE [LARGE SCALE GENOMIC DNA]</scope>
    <source>
        <strain evidence="1 2">NJAU 4742</strain>
    </source>
</reference>
<organism evidence="1 2">
    <name type="scientific">Trichoderma guizhouense</name>
    <dbReference type="NCBI Taxonomy" id="1491466"/>
    <lineage>
        <taxon>Eukaryota</taxon>
        <taxon>Fungi</taxon>
        <taxon>Dikarya</taxon>
        <taxon>Ascomycota</taxon>
        <taxon>Pezizomycotina</taxon>
        <taxon>Sordariomycetes</taxon>
        <taxon>Hypocreomycetidae</taxon>
        <taxon>Hypocreales</taxon>
        <taxon>Hypocreaceae</taxon>
        <taxon>Trichoderma</taxon>
    </lineage>
</organism>
<accession>A0A1T3CXR1</accession>
<proteinExistence type="predicted"/>
<evidence type="ECO:0000313" key="1">
    <source>
        <dbReference type="EMBL" id="OPB45890.1"/>
    </source>
</evidence>
<comment type="caution">
    <text evidence="1">The sequence shown here is derived from an EMBL/GenBank/DDBJ whole genome shotgun (WGS) entry which is preliminary data.</text>
</comment>
<dbReference type="Proteomes" id="UP000191004">
    <property type="component" value="Unassembled WGS sequence"/>
</dbReference>
<sequence length="105" mass="11928">MSWATSPFEFSLPFPEDKWALQEDFTSADMTRGLFHHEETFEKEHDPTFSEASVASQSELAHLFAISTTTIPVSAELSQTLHRFDLYMPPAANELALQIKRLRGL</sequence>
<keyword evidence="2" id="KW-1185">Reference proteome</keyword>
<evidence type="ECO:0000313" key="2">
    <source>
        <dbReference type="Proteomes" id="UP000191004"/>
    </source>
</evidence>
<protein>
    <submittedName>
        <fullName evidence="1">Uncharacterized protein</fullName>
    </submittedName>
</protein>
<dbReference type="OrthoDB" id="4938993at2759"/>
<gene>
    <name evidence="1" type="ORF">A0O28_0094570</name>
</gene>
<dbReference type="AlphaFoldDB" id="A0A1T3CXR1"/>